<evidence type="ECO:0000256" key="1">
    <source>
        <dbReference type="SAM" id="MobiDB-lite"/>
    </source>
</evidence>
<protein>
    <submittedName>
        <fullName evidence="2">Uncharacterized protein</fullName>
    </submittedName>
</protein>
<comment type="caution">
    <text evidence="2">The sequence shown here is derived from an EMBL/GenBank/DDBJ whole genome shotgun (WGS) entry which is preliminary data.</text>
</comment>
<dbReference type="EMBL" id="LAVV01009457">
    <property type="protein sequence ID" value="KNZ50550.1"/>
    <property type="molecule type" value="Genomic_DNA"/>
</dbReference>
<reference evidence="2 3" key="1">
    <citation type="submission" date="2015-08" db="EMBL/GenBank/DDBJ databases">
        <title>Next Generation Sequencing and Analysis of the Genome of Puccinia sorghi L Schw, the Causal Agent of Maize Common Rust.</title>
        <authorList>
            <person name="Rochi L."/>
            <person name="Burguener G."/>
            <person name="Darino M."/>
            <person name="Turjanski A."/>
            <person name="Kreff E."/>
            <person name="Dieguez M.J."/>
            <person name="Sacco F."/>
        </authorList>
    </citation>
    <scope>NUCLEOTIDE SEQUENCE [LARGE SCALE GENOMIC DNA]</scope>
    <source>
        <strain evidence="2 3">RO10H11247</strain>
    </source>
</reference>
<gene>
    <name evidence="2" type="ORF">VP01_435g8</name>
</gene>
<keyword evidence="3" id="KW-1185">Reference proteome</keyword>
<feature type="compositionally biased region" description="Basic and acidic residues" evidence="1">
    <location>
        <begin position="42"/>
        <end position="52"/>
    </location>
</feature>
<name>A0A0L6URT5_9BASI</name>
<organism evidence="2 3">
    <name type="scientific">Puccinia sorghi</name>
    <dbReference type="NCBI Taxonomy" id="27349"/>
    <lineage>
        <taxon>Eukaryota</taxon>
        <taxon>Fungi</taxon>
        <taxon>Dikarya</taxon>
        <taxon>Basidiomycota</taxon>
        <taxon>Pucciniomycotina</taxon>
        <taxon>Pucciniomycetes</taxon>
        <taxon>Pucciniales</taxon>
        <taxon>Pucciniaceae</taxon>
        <taxon>Puccinia</taxon>
    </lineage>
</organism>
<feature type="region of interest" description="Disordered" evidence="1">
    <location>
        <begin position="130"/>
        <end position="196"/>
    </location>
</feature>
<feature type="region of interest" description="Disordered" evidence="1">
    <location>
        <begin position="18"/>
        <end position="74"/>
    </location>
</feature>
<dbReference type="OrthoDB" id="10612767at2759"/>
<dbReference type="VEuPathDB" id="FungiDB:VP01_435g8"/>
<proteinExistence type="predicted"/>
<dbReference type="AlphaFoldDB" id="A0A0L6URT5"/>
<evidence type="ECO:0000313" key="2">
    <source>
        <dbReference type="EMBL" id="KNZ50550.1"/>
    </source>
</evidence>
<accession>A0A0L6URT5</accession>
<feature type="compositionally biased region" description="Basic and acidic residues" evidence="1">
    <location>
        <begin position="174"/>
        <end position="190"/>
    </location>
</feature>
<dbReference type="Proteomes" id="UP000037035">
    <property type="component" value="Unassembled WGS sequence"/>
</dbReference>
<sequence>MDPGKQKLLDMFLPMFLAGGASPDVEPQESGSRRKRKHRADRRGPQPDERQTPAHQQGAAANGRPRVPPVDASRNPLLLDRKLQLPRLPFIAPAAKKAALQDLQSRNLSLPLIHPRGPSHPRVYTLIRLNDSRPLRSRGSPPTPSGRAQGVLARRAAAPPLPTPAATPQTGPSRSERRQDRMEPYADGRRTRARGA</sequence>
<evidence type="ECO:0000313" key="3">
    <source>
        <dbReference type="Proteomes" id="UP000037035"/>
    </source>
</evidence>